<protein>
    <submittedName>
        <fullName evidence="1">Uncharacterized protein</fullName>
    </submittedName>
</protein>
<organism evidence="1 2">
    <name type="scientific">Tribonema minus</name>
    <dbReference type="NCBI Taxonomy" id="303371"/>
    <lineage>
        <taxon>Eukaryota</taxon>
        <taxon>Sar</taxon>
        <taxon>Stramenopiles</taxon>
        <taxon>Ochrophyta</taxon>
        <taxon>PX clade</taxon>
        <taxon>Xanthophyceae</taxon>
        <taxon>Tribonematales</taxon>
        <taxon>Tribonemataceae</taxon>
        <taxon>Tribonema</taxon>
    </lineage>
</organism>
<name>A0A835YYK0_9STRA</name>
<reference evidence="1" key="1">
    <citation type="submission" date="2021-02" db="EMBL/GenBank/DDBJ databases">
        <title>First Annotated Genome of the Yellow-green Alga Tribonema minus.</title>
        <authorList>
            <person name="Mahan K.M."/>
        </authorList>
    </citation>
    <scope>NUCLEOTIDE SEQUENCE</scope>
    <source>
        <strain evidence="1">UTEX B ZZ1240</strain>
    </source>
</reference>
<accession>A0A835YYK0</accession>
<sequence>MNFNYGNKPRSVSMRLSLRMAVAIAAYAQAQGLVGTGSPLSPANPTSRFGAKRGLISVASHSHLRRAGAVCLAAADPSASPRHDKQTPARQLSLYGINKKLQKEYDDLKSDRAGVKEVLRKGAGGYMGMTDRDELWAYLLRLMDQQLQVGEEESLLWEEKRRLLRP</sequence>
<evidence type="ECO:0000313" key="1">
    <source>
        <dbReference type="EMBL" id="KAG5184142.1"/>
    </source>
</evidence>
<dbReference type="EMBL" id="JAFCMP010000179">
    <property type="protein sequence ID" value="KAG5184142.1"/>
    <property type="molecule type" value="Genomic_DNA"/>
</dbReference>
<keyword evidence="2" id="KW-1185">Reference proteome</keyword>
<evidence type="ECO:0000313" key="2">
    <source>
        <dbReference type="Proteomes" id="UP000664859"/>
    </source>
</evidence>
<comment type="caution">
    <text evidence="1">The sequence shown here is derived from an EMBL/GenBank/DDBJ whole genome shotgun (WGS) entry which is preliminary data.</text>
</comment>
<proteinExistence type="predicted"/>
<dbReference type="Proteomes" id="UP000664859">
    <property type="component" value="Unassembled WGS sequence"/>
</dbReference>
<dbReference type="AlphaFoldDB" id="A0A835YYK0"/>
<gene>
    <name evidence="1" type="ORF">JKP88DRAFT_245006</name>
</gene>